<dbReference type="InterPro" id="IPR019760">
    <property type="entry name" value="DNA-dir_DNA_pol_A_CS"/>
</dbReference>
<feature type="domain" description="Helicase C-terminal" evidence="14">
    <location>
        <begin position="383"/>
        <end position="589"/>
    </location>
</feature>
<dbReference type="OrthoDB" id="2320933at2759"/>
<dbReference type="GO" id="GO:0097681">
    <property type="term" value="P:double-strand break repair via alternative nonhomologous end joining"/>
    <property type="evidence" value="ECO:0007669"/>
    <property type="project" value="TreeGrafter"/>
</dbReference>
<dbReference type="PROSITE" id="PS51192">
    <property type="entry name" value="HELICASE_ATP_BIND_1"/>
    <property type="match status" value="1"/>
</dbReference>
<dbReference type="InterPro" id="IPR014001">
    <property type="entry name" value="Helicase_ATP-bd"/>
</dbReference>
<dbReference type="SMART" id="SM00490">
    <property type="entry name" value="HELICc"/>
    <property type="match status" value="1"/>
</dbReference>
<dbReference type="GO" id="GO:0003887">
    <property type="term" value="F:DNA-directed DNA polymerase activity"/>
    <property type="evidence" value="ECO:0007669"/>
    <property type="project" value="UniProtKB-KW"/>
</dbReference>
<dbReference type="SUPFAM" id="SSF158702">
    <property type="entry name" value="Sec63 N-terminal domain-like"/>
    <property type="match status" value="1"/>
</dbReference>
<keyword evidence="16" id="KW-1185">Reference proteome</keyword>
<dbReference type="GO" id="GO:0006261">
    <property type="term" value="P:DNA-templated DNA replication"/>
    <property type="evidence" value="ECO:0007669"/>
    <property type="project" value="InterPro"/>
</dbReference>
<dbReference type="Pfam" id="PF00271">
    <property type="entry name" value="Helicase_C"/>
    <property type="match status" value="1"/>
</dbReference>
<feature type="domain" description="Helicase ATP-binding" evidence="13">
    <location>
        <begin position="45"/>
        <end position="233"/>
    </location>
</feature>
<evidence type="ECO:0000256" key="11">
    <source>
        <dbReference type="ARBA" id="ARBA00049244"/>
    </source>
</evidence>
<dbReference type="InterPro" id="IPR036590">
    <property type="entry name" value="SRAP-like"/>
</dbReference>
<evidence type="ECO:0000256" key="5">
    <source>
        <dbReference type="ARBA" id="ARBA00022741"/>
    </source>
</evidence>
<reference evidence="17" key="1">
    <citation type="submission" date="2016-04" db="UniProtKB">
        <authorList>
            <consortium name="WormBaseParasite"/>
        </authorList>
    </citation>
    <scope>IDENTIFICATION</scope>
</reference>
<dbReference type="Pfam" id="PF21099">
    <property type="entry name" value="POLQ_helical"/>
    <property type="match status" value="1"/>
</dbReference>
<dbReference type="InterPro" id="IPR048960">
    <property type="entry name" value="POLQ-like_helical"/>
</dbReference>
<dbReference type="SUPFAM" id="SSF56672">
    <property type="entry name" value="DNA/RNA polymerases"/>
    <property type="match status" value="1"/>
</dbReference>
<evidence type="ECO:0000313" key="17">
    <source>
        <dbReference type="WBParaSite" id="TTAC_0000631501-mRNA-1"/>
    </source>
</evidence>
<evidence type="ECO:0000256" key="6">
    <source>
        <dbReference type="ARBA" id="ARBA00022840"/>
    </source>
</evidence>
<accession>A0A158RDY2</accession>
<keyword evidence="5" id="KW-0547">Nucleotide-binding</keyword>
<dbReference type="FunFam" id="3.40.50.300:FF:000968">
    <property type="entry name" value="Helicase and polymerase-containing protein TEBICHI"/>
    <property type="match status" value="1"/>
</dbReference>
<gene>
    <name evidence="15" type="ORF">TTAC_LOCUS6300</name>
</gene>
<comment type="catalytic activity">
    <reaction evidence="11">
        <text>DNA(n) + a 2'-deoxyribonucleoside 5'-triphosphate = DNA(n+1) + diphosphate</text>
        <dbReference type="Rhea" id="RHEA:22508"/>
        <dbReference type="Rhea" id="RHEA-COMP:17339"/>
        <dbReference type="Rhea" id="RHEA-COMP:17340"/>
        <dbReference type="ChEBI" id="CHEBI:33019"/>
        <dbReference type="ChEBI" id="CHEBI:61560"/>
        <dbReference type="ChEBI" id="CHEBI:173112"/>
        <dbReference type="EC" id="2.7.7.7"/>
    </reaction>
</comment>
<evidence type="ECO:0000256" key="1">
    <source>
        <dbReference type="ARBA" id="ARBA00012417"/>
    </source>
</evidence>
<sequence length="2166" mass="239176">MDIRAGVNFELSDDTIFLPRSICDKYAEIGITSVFPWQAACLKLPGVLEGTRNLVYCAPTSAGKTLVAELITLKRILTTSKKAIIILPYVSVSREKVISLQHIFDGVNVRVGGFMGGVSPAGGLASVRVAVCTIEKANNLVNRLIEDDRLSDLGVVVVDEMHLIGDQHRGYLLELLLTKLLLCGNKWRNGEESCIHNAKTVEDLHIQIVGMSASLPTLPVLGSWLDAAVYITDFRPIPLTEFVYTKEVVYRVTAGEGDVCERLESINCGEYGLFNASREKLPIADNDDGVFDLCFGTLLSGFAALVFCSTKHWCEQLATSMAGHVYNLICTLCQICRLVKPYLKMQGEWPVNEASDCGWTLRKQLNEVDLSECLQHLKRCPAGLDPVLSQCIPFGVAFHHAGASMSHFHELFVLRNGFSLTYLGFRTAILDGTTLHYRVDWFFAIYHRHRMPLGLTIEERDIIELAFRKGHLRLLIATSTLSSGVNLPARRVIIRTPFFHGQTLGYLDYKQMVGRAGRKGIDVRGESVLICKSKDLPKVRHLLSCGMPPVASCLLKQSGTPESSLCRAILEVITSGIVESVSDAKGYMEATLLSACLKASSKSKSTPISRSHKSSMSTGSDETDSLLSACLDVLTGSELVLRPPGDEETLKPTQLGRAVLASALGPVDGLTVFAELSRASRSIALDTDLHLVYLVTPIYLNLDTNLDWSRYLEIYQSLSPPERRVAELVGVEERDLVRCLSGAAMVKRTLPQMQRFYLALALHRLVCEDGLTEVAERFNINRGLLQSLMQQASTYAGNWAVFSSSMVTVFCNRLGWIHMERLLEGFQMRLLFGVSNELIDLLRLSPLLNTSRSRILYQAGFTSIASVARARPKQIERVLQRANPFIRSVELFFPIDVRMTEVIGDVDSFVAQGDSMCASDRHLASPVVHISIVFSDKNRNQVRSPRSIMLPDGSVVSEMELALLLTCKAQDVLQNDLVCNYGVDLPADVAVSPFTSSSKRRKLSHLTCVEMEPASTLSAGIDTPGKKSSIKDSSISRASTSHSVRGRLSTTTKFALALAADVRVPAIQSTLDHDCICVSSDPHAACSQVPLFPRFEKGSTSSPIPRGHSPANTCGPLTNSVMLMTKETLQLNDTMTFSMMERFAESVNTELAADTVSNEDIFSSQISNSSTGEDSSKDATPISALVEQYEPVGASTCRPLFSLIDVTRTPQLWMIFKREFESFLDSNTDVGIHWLAVQPHWQILASREACKEAMKSNATFIWHDGCGGRRSHGSTCSGVCLQLMGLTISSSRLRPQTVFWLPFHVQDVDVLKSLKRLLARPRLGLVVSDLKWWLRVSIELLNFKVDFVERFHDPGTQAWLENPDAGRPRLVDVVPDASAVVNALFSMGYRLDGNHANVCVDPPTQLCNWVESELASTSSPLLLESYFSPPILNTAAQCFLLSLVHPPSSPSFALQLELSIASLLAKSESHGFDHEQLFHLVLNYSILSECRTELKRVCDSLVKLAHALVGCAFDLGSPREVADILYNRLHLPVYTSLAAELAASKRVKKSHCGIGLRTRPRQLPTNNQTLSHLAHAHPLPTIVIEWRRINGVLEKGFSGIARACEMALDRHDVAFPSEVRVGCIYRTFSANGRIISTYPNLQAVPKVINFSWSGLLHRPPPMLRNDIVAVSKVSASVEWPETIADVLRPFTEKADLGLRPRSAFGAAKGSLLVSADFNHLELRILVHLSQDSVLVPMLQSTNQDVFKELAAHWLNHKDVSLVTDEERQQAKRLCYAVIYGMGASSLASEIGVTPSEAQTLIDKFMTSFYGVAEFIRRTIETVRDQGFVRTLGGRLRKIHGFKSSKSNSSPSKCPSPCRFSSILNGNLPEFCNPEKATNVYIFPLGGASGRQQHDPRQCSGYRQVGNATGRIGPAARGKCVTPEASVPVICNILRREMPRANQAFKMNIPLPVKVKVGSNWSDLREVGVPTPCSYQRSNPVIIASAHANPSLKSNGHSEVVQIMLWGLIPSFVSNALEQASSGGKFATANARAENILERPSYMDCIKHHRRCVVVVQGFYEWKKLAGGNKTPFFISLPGKTVRFLHQLINKLKLLELKIYPVTPLMNSISFDCPQCIEPLDNSKPSIQDLSKNKKIDHFFTMKRKMSESTEFALGEESVPKKRLEDL</sequence>
<dbReference type="SUPFAM" id="SSF52540">
    <property type="entry name" value="P-loop containing nucleoside triphosphate hydrolases"/>
    <property type="match status" value="1"/>
</dbReference>
<dbReference type="Proteomes" id="UP000274429">
    <property type="component" value="Unassembled WGS sequence"/>
</dbReference>
<dbReference type="InterPro" id="IPR001098">
    <property type="entry name" value="DNA-dir_DNA_pol_A_palm_dom"/>
</dbReference>
<dbReference type="WBParaSite" id="TTAC_0000631501-mRNA-1">
    <property type="protein sequence ID" value="TTAC_0000631501-mRNA-1"/>
    <property type="gene ID" value="TTAC_0000631501"/>
</dbReference>
<evidence type="ECO:0000259" key="13">
    <source>
        <dbReference type="PROSITE" id="PS51192"/>
    </source>
</evidence>
<feature type="compositionally biased region" description="Low complexity" evidence="12">
    <location>
        <begin position="1031"/>
        <end position="1041"/>
    </location>
</feature>
<dbReference type="Pfam" id="PF02586">
    <property type="entry name" value="SRAP"/>
    <property type="match status" value="1"/>
</dbReference>
<keyword evidence="3" id="KW-0808">Transferase</keyword>
<dbReference type="PROSITE" id="PS00447">
    <property type="entry name" value="DNA_POLYMERASE_A"/>
    <property type="match status" value="1"/>
</dbReference>
<dbReference type="Pfam" id="PF00270">
    <property type="entry name" value="DEAD"/>
    <property type="match status" value="1"/>
</dbReference>
<evidence type="ECO:0000259" key="14">
    <source>
        <dbReference type="PROSITE" id="PS51194"/>
    </source>
</evidence>
<dbReference type="STRING" id="6205.A0A158RDY2"/>
<dbReference type="GO" id="GO:0003697">
    <property type="term" value="F:single-stranded DNA binding"/>
    <property type="evidence" value="ECO:0007669"/>
    <property type="project" value="InterPro"/>
</dbReference>
<dbReference type="InterPro" id="IPR001650">
    <property type="entry name" value="Helicase_C-like"/>
</dbReference>
<proteinExistence type="predicted"/>
<dbReference type="GO" id="GO:0005524">
    <property type="term" value="F:ATP binding"/>
    <property type="evidence" value="ECO:0007669"/>
    <property type="project" value="UniProtKB-KW"/>
</dbReference>
<organism evidence="17">
    <name type="scientific">Hydatigena taeniaeformis</name>
    <name type="common">Feline tapeworm</name>
    <name type="synonym">Taenia taeniaeformis</name>
    <dbReference type="NCBI Taxonomy" id="6205"/>
    <lineage>
        <taxon>Eukaryota</taxon>
        <taxon>Metazoa</taxon>
        <taxon>Spiralia</taxon>
        <taxon>Lophotrochozoa</taxon>
        <taxon>Platyhelminthes</taxon>
        <taxon>Cestoda</taxon>
        <taxon>Eucestoda</taxon>
        <taxon>Cyclophyllidea</taxon>
        <taxon>Taeniidae</taxon>
        <taxon>Hydatigera</taxon>
    </lineage>
</organism>
<dbReference type="InterPro" id="IPR027417">
    <property type="entry name" value="P-loop_NTPase"/>
</dbReference>
<evidence type="ECO:0000256" key="7">
    <source>
        <dbReference type="ARBA" id="ARBA00022932"/>
    </source>
</evidence>
<protein>
    <recommendedName>
        <fullName evidence="2">Abasic site processing protein HMCES</fullName>
        <ecNumber evidence="1">2.7.7.7</ecNumber>
    </recommendedName>
    <alternativeName>
        <fullName evidence="8">Embryonic stem cell-specific 5-hydroxymethylcytosine-binding protein</fullName>
    </alternativeName>
    <alternativeName>
        <fullName evidence="9">Peptidase HMCES</fullName>
    </alternativeName>
    <alternativeName>
        <fullName evidence="10">SRAP domain-containing protein 1</fullName>
    </alternativeName>
</protein>
<dbReference type="Pfam" id="PF20470">
    <property type="entry name" value="HTH_61"/>
    <property type="match status" value="1"/>
</dbReference>
<reference evidence="15 16" key="2">
    <citation type="submission" date="2018-11" db="EMBL/GenBank/DDBJ databases">
        <authorList>
            <consortium name="Pathogen Informatics"/>
        </authorList>
    </citation>
    <scope>NUCLEOTIDE SEQUENCE [LARGE SCALE GENOMIC DNA]</scope>
</reference>
<evidence type="ECO:0000256" key="8">
    <source>
        <dbReference type="ARBA" id="ARBA00030390"/>
    </source>
</evidence>
<keyword evidence="7" id="KW-0239">DNA-directed DNA polymerase</keyword>
<dbReference type="InterPro" id="IPR003738">
    <property type="entry name" value="SRAP"/>
</dbReference>
<dbReference type="Pfam" id="PF00476">
    <property type="entry name" value="DNA_pol_A"/>
    <property type="match status" value="1"/>
</dbReference>
<dbReference type="PROSITE" id="PS51194">
    <property type="entry name" value="HELICASE_CTER"/>
    <property type="match status" value="1"/>
</dbReference>
<dbReference type="Gene3D" id="1.20.1060.10">
    <property type="entry name" value="Taq DNA Polymerase, Chain T, domain 4"/>
    <property type="match status" value="1"/>
</dbReference>
<keyword evidence="4" id="KW-0548">Nucleotidyltransferase</keyword>
<dbReference type="Gene3D" id="1.10.3380.20">
    <property type="match status" value="1"/>
</dbReference>
<dbReference type="SUPFAM" id="SSF143081">
    <property type="entry name" value="BB1717-like"/>
    <property type="match status" value="1"/>
</dbReference>
<name>A0A158RDY2_HYDTA</name>
<evidence type="ECO:0000256" key="3">
    <source>
        <dbReference type="ARBA" id="ARBA00022679"/>
    </source>
</evidence>
<dbReference type="Gene3D" id="1.10.150.20">
    <property type="entry name" value="5' to 3' exonuclease, C-terminal subdomain"/>
    <property type="match status" value="1"/>
</dbReference>
<evidence type="ECO:0000256" key="4">
    <source>
        <dbReference type="ARBA" id="ARBA00022695"/>
    </source>
</evidence>
<dbReference type="InterPro" id="IPR011545">
    <property type="entry name" value="DEAD/DEAH_box_helicase_dom"/>
</dbReference>
<dbReference type="InterPro" id="IPR002298">
    <property type="entry name" value="DNA_polymerase_A"/>
</dbReference>
<dbReference type="PANTHER" id="PTHR10133">
    <property type="entry name" value="DNA POLYMERASE I"/>
    <property type="match status" value="1"/>
</dbReference>
<dbReference type="EC" id="2.7.7.7" evidence="1"/>
<dbReference type="SMART" id="SM00487">
    <property type="entry name" value="DEXDc"/>
    <property type="match status" value="1"/>
</dbReference>
<evidence type="ECO:0000313" key="15">
    <source>
        <dbReference type="EMBL" id="VDM30487.1"/>
    </source>
</evidence>
<dbReference type="Gene3D" id="3.90.1680.10">
    <property type="entry name" value="SOS response associated peptidase-like"/>
    <property type="match status" value="1"/>
</dbReference>
<keyword evidence="6" id="KW-0067">ATP-binding</keyword>
<dbReference type="CDD" id="cd18795">
    <property type="entry name" value="SF2_C_Ski2"/>
    <property type="match status" value="1"/>
</dbReference>
<dbReference type="GO" id="GO:0106300">
    <property type="term" value="P:protein-DNA covalent cross-linking repair"/>
    <property type="evidence" value="ECO:0007669"/>
    <property type="project" value="InterPro"/>
</dbReference>
<dbReference type="InterPro" id="IPR046931">
    <property type="entry name" value="HTH_61"/>
</dbReference>
<dbReference type="SMART" id="SM00482">
    <property type="entry name" value="POLAc"/>
    <property type="match status" value="1"/>
</dbReference>
<evidence type="ECO:0000256" key="2">
    <source>
        <dbReference type="ARBA" id="ARBA00015888"/>
    </source>
</evidence>
<feature type="region of interest" description="Disordered" evidence="12">
    <location>
        <begin position="1017"/>
        <end position="1041"/>
    </location>
</feature>
<dbReference type="InterPro" id="IPR043502">
    <property type="entry name" value="DNA/RNA_pol_sf"/>
</dbReference>
<evidence type="ECO:0000256" key="9">
    <source>
        <dbReference type="ARBA" id="ARBA00030898"/>
    </source>
</evidence>
<evidence type="ECO:0000313" key="16">
    <source>
        <dbReference type="Proteomes" id="UP000274429"/>
    </source>
</evidence>
<dbReference type="EMBL" id="UYWX01020298">
    <property type="protein sequence ID" value="VDM30487.1"/>
    <property type="molecule type" value="Genomic_DNA"/>
</dbReference>
<dbReference type="CDD" id="cd18026">
    <property type="entry name" value="DEXHc_POLQ-like"/>
    <property type="match status" value="1"/>
</dbReference>
<evidence type="ECO:0000256" key="12">
    <source>
        <dbReference type="SAM" id="MobiDB-lite"/>
    </source>
</evidence>
<dbReference type="PANTHER" id="PTHR10133:SF62">
    <property type="entry name" value="DNA POLYMERASE THETA"/>
    <property type="match status" value="1"/>
</dbReference>
<evidence type="ECO:0000256" key="10">
    <source>
        <dbReference type="ARBA" id="ARBA00031130"/>
    </source>
</evidence>
<dbReference type="Gene3D" id="3.40.50.300">
    <property type="entry name" value="P-loop containing nucleotide triphosphate hydrolases"/>
    <property type="match status" value="2"/>
</dbReference>